<dbReference type="InterPro" id="IPR038488">
    <property type="entry name" value="Integrase_DNA-bd_sf"/>
</dbReference>
<keyword evidence="2" id="KW-0238">DNA-binding</keyword>
<proteinExistence type="predicted"/>
<feature type="domain" description="Integrase DNA-binding" evidence="1">
    <location>
        <begin position="48"/>
        <end position="80"/>
    </location>
</feature>
<protein>
    <submittedName>
        <fullName evidence="2">Integrase arm-type DNA-binding domain-containing protein</fullName>
    </submittedName>
</protein>
<organism evidence="2 3">
    <name type="scientific">Duganella qianjiadongensis</name>
    <dbReference type="NCBI Taxonomy" id="2692176"/>
    <lineage>
        <taxon>Bacteria</taxon>
        <taxon>Pseudomonadati</taxon>
        <taxon>Pseudomonadota</taxon>
        <taxon>Betaproteobacteria</taxon>
        <taxon>Burkholderiales</taxon>
        <taxon>Oxalobacteraceae</taxon>
        <taxon>Telluria group</taxon>
        <taxon>Duganella</taxon>
    </lineage>
</organism>
<sequence>MSLPCRSIQSIVLPRPYPHANCSLAPRSTLRNSNSGHRACFFVRTSHRYPELTLADARERHLEARKTLASGIDPLQNNKRSRPP</sequence>
<evidence type="ECO:0000259" key="1">
    <source>
        <dbReference type="Pfam" id="PF13356"/>
    </source>
</evidence>
<dbReference type="InterPro" id="IPR025166">
    <property type="entry name" value="Integrase_DNA_bind_dom"/>
</dbReference>
<name>A0ABW9VFP6_9BURK</name>
<dbReference type="GO" id="GO:0003677">
    <property type="term" value="F:DNA binding"/>
    <property type="evidence" value="ECO:0007669"/>
    <property type="project" value="UniProtKB-KW"/>
</dbReference>
<dbReference type="EMBL" id="WWCM01000001">
    <property type="protein sequence ID" value="MYM38285.1"/>
    <property type="molecule type" value="Genomic_DNA"/>
</dbReference>
<dbReference type="Pfam" id="PF13356">
    <property type="entry name" value="Arm-DNA-bind_3"/>
    <property type="match status" value="1"/>
</dbReference>
<gene>
    <name evidence="2" type="ORF">GTP27_02975</name>
</gene>
<keyword evidence="3" id="KW-1185">Reference proteome</keyword>
<evidence type="ECO:0000313" key="3">
    <source>
        <dbReference type="Proteomes" id="UP000478090"/>
    </source>
</evidence>
<evidence type="ECO:0000313" key="2">
    <source>
        <dbReference type="EMBL" id="MYM38285.1"/>
    </source>
</evidence>
<dbReference type="Gene3D" id="3.30.160.390">
    <property type="entry name" value="Integrase, DNA-binding domain"/>
    <property type="match status" value="1"/>
</dbReference>
<reference evidence="2 3" key="1">
    <citation type="submission" date="2019-12" db="EMBL/GenBank/DDBJ databases">
        <title>Novel species isolated from a subtropical stream in China.</title>
        <authorList>
            <person name="Lu H."/>
        </authorList>
    </citation>
    <scope>NUCLEOTIDE SEQUENCE [LARGE SCALE GENOMIC DNA]</scope>
    <source>
        <strain evidence="2 3">CY13W</strain>
    </source>
</reference>
<comment type="caution">
    <text evidence="2">The sequence shown here is derived from an EMBL/GenBank/DDBJ whole genome shotgun (WGS) entry which is preliminary data.</text>
</comment>
<dbReference type="Proteomes" id="UP000478090">
    <property type="component" value="Unassembled WGS sequence"/>
</dbReference>
<accession>A0ABW9VFP6</accession>